<dbReference type="Gene3D" id="2.130.10.10">
    <property type="entry name" value="YVTN repeat-like/Quinoprotein amine dehydrogenase"/>
    <property type="match status" value="1"/>
</dbReference>
<keyword evidence="1" id="KW-0732">Signal</keyword>
<dbReference type="EMBL" id="KV442058">
    <property type="protein sequence ID" value="OAQ27275.1"/>
    <property type="molecule type" value="Genomic_DNA"/>
</dbReference>
<dbReference type="InterPro" id="IPR015943">
    <property type="entry name" value="WD40/YVTN_repeat-like_dom_sf"/>
</dbReference>
<reference evidence="2 3" key="1">
    <citation type="submission" date="2016-05" db="EMBL/GenBank/DDBJ databases">
        <title>Genome sequencing reveals origins of a unique bacterial endosymbiosis in the earliest lineages of terrestrial Fungi.</title>
        <authorList>
            <consortium name="DOE Joint Genome Institute"/>
            <person name="Uehling J."/>
            <person name="Gryganskyi A."/>
            <person name="Hameed K."/>
            <person name="Tschaplinski T."/>
            <person name="Misztal P."/>
            <person name="Wu S."/>
            <person name="Desiro A."/>
            <person name="Vande Pol N."/>
            <person name="Du Z.-Y."/>
            <person name="Zienkiewicz A."/>
            <person name="Zienkiewicz K."/>
            <person name="Morin E."/>
            <person name="Tisserant E."/>
            <person name="Splivallo R."/>
            <person name="Hainaut M."/>
            <person name="Henrissat B."/>
            <person name="Ohm R."/>
            <person name="Kuo A."/>
            <person name="Yan J."/>
            <person name="Lipzen A."/>
            <person name="Nolan M."/>
            <person name="Labutti K."/>
            <person name="Barry K."/>
            <person name="Goldstein A."/>
            <person name="Labbe J."/>
            <person name="Schadt C."/>
            <person name="Tuskan G."/>
            <person name="Grigoriev I."/>
            <person name="Martin F."/>
            <person name="Vilgalys R."/>
            <person name="Bonito G."/>
        </authorList>
    </citation>
    <scope>NUCLEOTIDE SEQUENCE [LARGE SCALE GENOMIC DNA]</scope>
    <source>
        <strain evidence="2 3">AG-77</strain>
    </source>
</reference>
<feature type="chain" id="PRO_5008276156" description="WD40 repeat-like protein" evidence="1">
    <location>
        <begin position="18"/>
        <end position="122"/>
    </location>
</feature>
<sequence>MAVGLVHSIWLWNLVAGKKAEGGEGRGEWKCVVRIQDIFGHVGSIAWKPNTLEFSVGCANGTFQVWRLVETLTSSSDEWSAQLIWSTGNPVLAASDALFADAVGLSSASQKLLTQRCKGAAA</sequence>
<evidence type="ECO:0008006" key="4">
    <source>
        <dbReference type="Google" id="ProtNLM"/>
    </source>
</evidence>
<protein>
    <recommendedName>
        <fullName evidence="4">WD40 repeat-like protein</fullName>
    </recommendedName>
</protein>
<proteinExistence type="predicted"/>
<dbReference type="AlphaFoldDB" id="A0A197JQ28"/>
<name>A0A197JQ28_9FUNG</name>
<feature type="signal peptide" evidence="1">
    <location>
        <begin position="1"/>
        <end position="17"/>
    </location>
</feature>
<dbReference type="SUPFAM" id="SSF50978">
    <property type="entry name" value="WD40 repeat-like"/>
    <property type="match status" value="1"/>
</dbReference>
<keyword evidence="3" id="KW-1185">Reference proteome</keyword>
<evidence type="ECO:0000313" key="3">
    <source>
        <dbReference type="Proteomes" id="UP000078512"/>
    </source>
</evidence>
<evidence type="ECO:0000313" key="2">
    <source>
        <dbReference type="EMBL" id="OAQ27275.1"/>
    </source>
</evidence>
<accession>A0A197JQ28</accession>
<gene>
    <name evidence="2" type="ORF">K457DRAFT_21172</name>
</gene>
<dbReference type="InterPro" id="IPR036322">
    <property type="entry name" value="WD40_repeat_dom_sf"/>
</dbReference>
<evidence type="ECO:0000256" key="1">
    <source>
        <dbReference type="SAM" id="SignalP"/>
    </source>
</evidence>
<dbReference type="Proteomes" id="UP000078512">
    <property type="component" value="Unassembled WGS sequence"/>
</dbReference>
<organism evidence="2 3">
    <name type="scientific">Linnemannia elongata AG-77</name>
    <dbReference type="NCBI Taxonomy" id="1314771"/>
    <lineage>
        <taxon>Eukaryota</taxon>
        <taxon>Fungi</taxon>
        <taxon>Fungi incertae sedis</taxon>
        <taxon>Mucoromycota</taxon>
        <taxon>Mortierellomycotina</taxon>
        <taxon>Mortierellomycetes</taxon>
        <taxon>Mortierellales</taxon>
        <taxon>Mortierellaceae</taxon>
        <taxon>Linnemannia</taxon>
    </lineage>
</organism>
<dbReference type="OrthoDB" id="2441404at2759"/>